<dbReference type="PaxDb" id="4081-Solyc10g037990.1.1"/>
<accession>A0A3Q7J967</accession>
<dbReference type="InParanoid" id="A0A3Q7J967"/>
<organism evidence="1">
    <name type="scientific">Solanum lycopersicum</name>
    <name type="common">Tomato</name>
    <name type="synonym">Lycopersicon esculentum</name>
    <dbReference type="NCBI Taxonomy" id="4081"/>
    <lineage>
        <taxon>Eukaryota</taxon>
        <taxon>Viridiplantae</taxon>
        <taxon>Streptophyta</taxon>
        <taxon>Embryophyta</taxon>
        <taxon>Tracheophyta</taxon>
        <taxon>Spermatophyta</taxon>
        <taxon>Magnoliopsida</taxon>
        <taxon>eudicotyledons</taxon>
        <taxon>Gunneridae</taxon>
        <taxon>Pentapetalae</taxon>
        <taxon>asterids</taxon>
        <taxon>lamiids</taxon>
        <taxon>Solanales</taxon>
        <taxon>Solanaceae</taxon>
        <taxon>Solanoideae</taxon>
        <taxon>Solaneae</taxon>
        <taxon>Solanum</taxon>
        <taxon>Solanum subgen. Lycopersicon</taxon>
    </lineage>
</organism>
<dbReference type="Proteomes" id="UP000004994">
    <property type="component" value="Chromosome 10"/>
</dbReference>
<protein>
    <submittedName>
        <fullName evidence="1">Uncharacterized protein</fullName>
    </submittedName>
</protein>
<evidence type="ECO:0000313" key="2">
    <source>
        <dbReference type="Proteomes" id="UP000004994"/>
    </source>
</evidence>
<reference evidence="1" key="2">
    <citation type="submission" date="2019-01" db="UniProtKB">
        <authorList>
            <consortium name="EnsemblPlants"/>
        </authorList>
    </citation>
    <scope>IDENTIFICATION</scope>
    <source>
        <strain evidence="1">cv. Heinz 1706</strain>
    </source>
</reference>
<dbReference type="AlphaFoldDB" id="A0A3Q7J967"/>
<dbReference type="EnsemblPlants" id="Solyc10g037990.1.1">
    <property type="protein sequence ID" value="Solyc10g037990.1.1.1"/>
    <property type="gene ID" value="Solyc10g037990.1"/>
</dbReference>
<sequence>MNVLVTEQVYSVFLFLISFQAYEGDCVFDFIPRDQTKHTLVFSGEHIKLEDNISI</sequence>
<proteinExistence type="predicted"/>
<name>A0A3Q7J967_SOLLC</name>
<dbReference type="Gramene" id="Solyc10g037990.1.1">
    <property type="protein sequence ID" value="Solyc10g037990.1.1.1"/>
    <property type="gene ID" value="Solyc10g037990.1"/>
</dbReference>
<evidence type="ECO:0000313" key="1">
    <source>
        <dbReference type="EnsemblPlants" id="Solyc10g037990.1.1.1"/>
    </source>
</evidence>
<keyword evidence="2" id="KW-1185">Reference proteome</keyword>
<reference evidence="1" key="1">
    <citation type="journal article" date="2012" name="Nature">
        <title>The tomato genome sequence provides insights into fleshy fruit evolution.</title>
        <authorList>
            <consortium name="Tomato Genome Consortium"/>
        </authorList>
    </citation>
    <scope>NUCLEOTIDE SEQUENCE [LARGE SCALE GENOMIC DNA]</scope>
    <source>
        <strain evidence="1">cv. Heinz 1706</strain>
    </source>
</reference>